<dbReference type="EMBL" id="DUZY01000001">
    <property type="protein sequence ID" value="DAD19800.1"/>
    <property type="molecule type" value="Genomic_DNA"/>
</dbReference>
<proteinExistence type="predicted"/>
<comment type="caution">
    <text evidence="2">The sequence shown here is derived from an EMBL/GenBank/DDBJ whole genome shotgun (WGS) entry which is preliminary data.</text>
</comment>
<dbReference type="AlphaFoldDB" id="A0A822XHD8"/>
<name>A0A822XHD8_NELNU</name>
<evidence type="ECO:0008006" key="4">
    <source>
        <dbReference type="Google" id="ProtNLM"/>
    </source>
</evidence>
<feature type="chain" id="PRO_5032313658" description="Transmembrane protein" evidence="1">
    <location>
        <begin position="33"/>
        <end position="73"/>
    </location>
</feature>
<sequence length="73" mass="7846">MGCHSSRKIVSRANSITLLIILVCFFIVVAAARPLDGEPSWSNGVIMLQLQSLRGTVPPSAPSCHTNNPGCRR</sequence>
<reference evidence="2 3" key="1">
    <citation type="journal article" date="2020" name="Mol. Biol. Evol.">
        <title>Distinct Expression and Methylation Patterns for Genes with Different Fates following a Single Whole-Genome Duplication in Flowering Plants.</title>
        <authorList>
            <person name="Shi T."/>
            <person name="Rahmani R.S."/>
            <person name="Gugger P.F."/>
            <person name="Wang M."/>
            <person name="Li H."/>
            <person name="Zhang Y."/>
            <person name="Li Z."/>
            <person name="Wang Q."/>
            <person name="Van de Peer Y."/>
            <person name="Marchal K."/>
            <person name="Chen J."/>
        </authorList>
    </citation>
    <scope>NUCLEOTIDE SEQUENCE [LARGE SCALE GENOMIC DNA]</scope>
    <source>
        <tissue evidence="2">Leaf</tissue>
    </source>
</reference>
<organism evidence="2 3">
    <name type="scientific">Nelumbo nucifera</name>
    <name type="common">Sacred lotus</name>
    <dbReference type="NCBI Taxonomy" id="4432"/>
    <lineage>
        <taxon>Eukaryota</taxon>
        <taxon>Viridiplantae</taxon>
        <taxon>Streptophyta</taxon>
        <taxon>Embryophyta</taxon>
        <taxon>Tracheophyta</taxon>
        <taxon>Spermatophyta</taxon>
        <taxon>Magnoliopsida</taxon>
        <taxon>Proteales</taxon>
        <taxon>Nelumbonaceae</taxon>
        <taxon>Nelumbo</taxon>
    </lineage>
</organism>
<feature type="signal peptide" evidence="1">
    <location>
        <begin position="1"/>
        <end position="32"/>
    </location>
</feature>
<evidence type="ECO:0000256" key="1">
    <source>
        <dbReference type="SAM" id="SignalP"/>
    </source>
</evidence>
<evidence type="ECO:0000313" key="3">
    <source>
        <dbReference type="Proteomes" id="UP000607653"/>
    </source>
</evidence>
<gene>
    <name evidence="2" type="ORF">HUJ06_021263</name>
</gene>
<dbReference type="Proteomes" id="UP000607653">
    <property type="component" value="Unassembled WGS sequence"/>
</dbReference>
<accession>A0A822XHD8</accession>
<evidence type="ECO:0000313" key="2">
    <source>
        <dbReference type="EMBL" id="DAD19800.1"/>
    </source>
</evidence>
<protein>
    <recommendedName>
        <fullName evidence="4">Transmembrane protein</fullName>
    </recommendedName>
</protein>
<keyword evidence="1" id="KW-0732">Signal</keyword>
<keyword evidence="3" id="KW-1185">Reference proteome</keyword>